<dbReference type="WBParaSite" id="EVEC_0000802001-mRNA-1">
    <property type="protein sequence ID" value="EVEC_0000802001-mRNA-1"/>
    <property type="gene ID" value="EVEC_0000802001"/>
</dbReference>
<evidence type="ECO:0000313" key="2">
    <source>
        <dbReference type="EMBL" id="VDD92753.1"/>
    </source>
</evidence>
<feature type="compositionally biased region" description="Basic residues" evidence="1">
    <location>
        <begin position="508"/>
        <end position="517"/>
    </location>
</feature>
<feature type="compositionally biased region" description="Polar residues" evidence="1">
    <location>
        <begin position="555"/>
        <end position="575"/>
    </location>
</feature>
<feature type="compositionally biased region" description="Basic residues" evidence="1">
    <location>
        <begin position="478"/>
        <end position="488"/>
    </location>
</feature>
<proteinExistence type="predicted"/>
<reference evidence="2 3" key="2">
    <citation type="submission" date="2018-10" db="EMBL/GenBank/DDBJ databases">
        <authorList>
            <consortium name="Pathogen Informatics"/>
        </authorList>
    </citation>
    <scope>NUCLEOTIDE SEQUENCE [LARGE SCALE GENOMIC DNA]</scope>
</reference>
<gene>
    <name evidence="2" type="ORF">EVEC_LOCUS7504</name>
</gene>
<dbReference type="AlphaFoldDB" id="A0A0N4VBU9"/>
<sequence length="589" mass="66700">MYKKLCSSFLAKGVTDVHLDFAGLSFAFSLYRTKQVTKRRLQKLELFFNSPRRIFPAVVKLFDVPTPVLMAKSICLNVPSVCLRRALNFVGKRQLEMFSVGLPLDLCSNIRPNRTPYKDVIEILDNMGHFVNRNWEHKEARFHVMVDYYAPERVVHLSNLVAAAFPVAEKISLRLETARIRDKEFYSFRRHMTDKTVPRNLSVFDLSIDALTYRVPSELPVLECCTLEEFYLTLSGIRPKLTNENVKMDLSVMVNKLMNATALPRLHTIIFKINAAFLFDLCEMFISSSHTVGHNNSIRTLGLICTDAQTRCSVLINKLHSVYNAVGGHLERFILDVRVLGNLSMDDLSKLRDYMPNCRLEAQLGPEDCKYIDFDRGQSDDDCYRSPSNSPHLDEGFDRHLCSDYSDEVVVQFDETSMMSTGVDESSQGTVLDGLSLVDDTSQPSSSQEILLSKGAGNRVLRSGREIGPGPSCSFAPKARRRQSRKPQKLFSSGSDTDTLSPNESSGKKRTRRRQKRITSSGDESVDSHVLGENASRRTLPKRGVTRKRSVVDFDTSNNFSDATVSSNSEEWSPNKTKKTRRSRRSRRS</sequence>
<evidence type="ECO:0000313" key="3">
    <source>
        <dbReference type="Proteomes" id="UP000274131"/>
    </source>
</evidence>
<dbReference type="Proteomes" id="UP000274131">
    <property type="component" value="Unassembled WGS sequence"/>
</dbReference>
<keyword evidence="3" id="KW-1185">Reference proteome</keyword>
<dbReference type="OrthoDB" id="5810935at2759"/>
<protein>
    <submittedName>
        <fullName evidence="4">F-box domain-containing protein</fullName>
    </submittedName>
</protein>
<accession>A0A0N4VBU9</accession>
<reference evidence="4" key="1">
    <citation type="submission" date="2017-02" db="UniProtKB">
        <authorList>
            <consortium name="WormBaseParasite"/>
        </authorList>
    </citation>
    <scope>IDENTIFICATION</scope>
</reference>
<evidence type="ECO:0000313" key="4">
    <source>
        <dbReference type="WBParaSite" id="EVEC_0000802001-mRNA-1"/>
    </source>
</evidence>
<feature type="compositionally biased region" description="Polar residues" evidence="1">
    <location>
        <begin position="490"/>
        <end position="505"/>
    </location>
</feature>
<feature type="compositionally biased region" description="Basic residues" evidence="1">
    <location>
        <begin position="539"/>
        <end position="549"/>
    </location>
</feature>
<name>A0A0N4VBU9_ENTVE</name>
<organism evidence="4">
    <name type="scientific">Enterobius vermicularis</name>
    <name type="common">Human pinworm</name>
    <dbReference type="NCBI Taxonomy" id="51028"/>
    <lineage>
        <taxon>Eukaryota</taxon>
        <taxon>Metazoa</taxon>
        <taxon>Ecdysozoa</taxon>
        <taxon>Nematoda</taxon>
        <taxon>Chromadorea</taxon>
        <taxon>Rhabditida</taxon>
        <taxon>Spirurina</taxon>
        <taxon>Oxyuridomorpha</taxon>
        <taxon>Oxyuroidea</taxon>
        <taxon>Oxyuridae</taxon>
        <taxon>Enterobius</taxon>
    </lineage>
</organism>
<evidence type="ECO:0000256" key="1">
    <source>
        <dbReference type="SAM" id="MobiDB-lite"/>
    </source>
</evidence>
<feature type="region of interest" description="Disordered" evidence="1">
    <location>
        <begin position="436"/>
        <end position="589"/>
    </location>
</feature>
<feature type="compositionally biased region" description="Polar residues" evidence="1">
    <location>
        <begin position="439"/>
        <end position="450"/>
    </location>
</feature>
<dbReference type="EMBL" id="UXUI01008953">
    <property type="protein sequence ID" value="VDD92753.1"/>
    <property type="molecule type" value="Genomic_DNA"/>
</dbReference>
<feature type="compositionally biased region" description="Basic residues" evidence="1">
    <location>
        <begin position="576"/>
        <end position="589"/>
    </location>
</feature>